<protein>
    <recommendedName>
        <fullName evidence="5">Glycoside hydrolase family 105 protein</fullName>
    </recommendedName>
</protein>
<organism evidence="3 4">
    <name type="scientific">Hydnum rufescens UP504</name>
    <dbReference type="NCBI Taxonomy" id="1448309"/>
    <lineage>
        <taxon>Eukaryota</taxon>
        <taxon>Fungi</taxon>
        <taxon>Dikarya</taxon>
        <taxon>Basidiomycota</taxon>
        <taxon>Agaricomycotina</taxon>
        <taxon>Agaricomycetes</taxon>
        <taxon>Cantharellales</taxon>
        <taxon>Hydnaceae</taxon>
        <taxon>Hydnum</taxon>
    </lineage>
</organism>
<keyword evidence="2" id="KW-0472">Membrane</keyword>
<keyword evidence="2" id="KW-0812">Transmembrane</keyword>
<dbReference type="EMBL" id="MU128992">
    <property type="protein sequence ID" value="KAF9512053.1"/>
    <property type="molecule type" value="Genomic_DNA"/>
</dbReference>
<name>A0A9P6AU85_9AGAM</name>
<dbReference type="GO" id="GO:0016787">
    <property type="term" value="F:hydrolase activity"/>
    <property type="evidence" value="ECO:0007669"/>
    <property type="project" value="UniProtKB-KW"/>
</dbReference>
<sequence length="399" mass="42754">MSSVPLSSWEMGTATQALLELDFSSLSTFSSAPAFHQSASFSASSIDNVLGFVRTALQQRNGSTMIIKDGSAGDPTSLGVACILGNLTGADTRISNVTFASAASDQLNYLLDVAPRSPDGAISHRVSEASNSPIPNQHIIFGFSITVQLWADFVYMVPPFLAYYGVVTGNISLVQESVNQISLYRNNLQDSPSGLWKHIALGPSIDSSHWSTGNAWAAAGMVRVLATIQHSPFAKALQTEQAELGSWVQEIHNGFYSYMDNSTFLNYNTVDNTTTFQEASGSTLMASTVYRLAVLQKKYQHIRQAENVRKAIFAANGSHIDSDGWLTPVVDPTSFSVLGSHSPESEAFILLLQSAYIDWSNAGRNGESAGARSLAASTILASLVAFGGLLWLLMDGFAA</sequence>
<dbReference type="GO" id="GO:0005975">
    <property type="term" value="P:carbohydrate metabolic process"/>
    <property type="evidence" value="ECO:0007669"/>
    <property type="project" value="InterPro"/>
</dbReference>
<feature type="transmembrane region" description="Helical" evidence="2">
    <location>
        <begin position="374"/>
        <end position="394"/>
    </location>
</feature>
<keyword evidence="2" id="KW-1133">Transmembrane helix</keyword>
<keyword evidence="1" id="KW-0378">Hydrolase</keyword>
<gene>
    <name evidence="3" type="ORF">BS47DRAFT_1486534</name>
</gene>
<comment type="caution">
    <text evidence="3">The sequence shown here is derived from an EMBL/GenBank/DDBJ whole genome shotgun (WGS) entry which is preliminary data.</text>
</comment>
<dbReference type="Proteomes" id="UP000886523">
    <property type="component" value="Unassembled WGS sequence"/>
</dbReference>
<evidence type="ECO:0000256" key="1">
    <source>
        <dbReference type="ARBA" id="ARBA00022801"/>
    </source>
</evidence>
<reference evidence="3" key="1">
    <citation type="journal article" date="2020" name="Nat. Commun.">
        <title>Large-scale genome sequencing of mycorrhizal fungi provides insights into the early evolution of symbiotic traits.</title>
        <authorList>
            <person name="Miyauchi S."/>
            <person name="Kiss E."/>
            <person name="Kuo A."/>
            <person name="Drula E."/>
            <person name="Kohler A."/>
            <person name="Sanchez-Garcia M."/>
            <person name="Morin E."/>
            <person name="Andreopoulos B."/>
            <person name="Barry K.W."/>
            <person name="Bonito G."/>
            <person name="Buee M."/>
            <person name="Carver A."/>
            <person name="Chen C."/>
            <person name="Cichocki N."/>
            <person name="Clum A."/>
            <person name="Culley D."/>
            <person name="Crous P.W."/>
            <person name="Fauchery L."/>
            <person name="Girlanda M."/>
            <person name="Hayes R.D."/>
            <person name="Keri Z."/>
            <person name="LaButti K."/>
            <person name="Lipzen A."/>
            <person name="Lombard V."/>
            <person name="Magnuson J."/>
            <person name="Maillard F."/>
            <person name="Murat C."/>
            <person name="Nolan M."/>
            <person name="Ohm R.A."/>
            <person name="Pangilinan J."/>
            <person name="Pereira M.F."/>
            <person name="Perotto S."/>
            <person name="Peter M."/>
            <person name="Pfister S."/>
            <person name="Riley R."/>
            <person name="Sitrit Y."/>
            <person name="Stielow J.B."/>
            <person name="Szollosi G."/>
            <person name="Zifcakova L."/>
            <person name="Stursova M."/>
            <person name="Spatafora J.W."/>
            <person name="Tedersoo L."/>
            <person name="Vaario L.M."/>
            <person name="Yamada A."/>
            <person name="Yan M."/>
            <person name="Wang P."/>
            <person name="Xu J."/>
            <person name="Bruns T."/>
            <person name="Baldrian P."/>
            <person name="Vilgalys R."/>
            <person name="Dunand C."/>
            <person name="Henrissat B."/>
            <person name="Grigoriev I.V."/>
            <person name="Hibbett D."/>
            <person name="Nagy L.G."/>
            <person name="Martin F.M."/>
        </authorList>
    </citation>
    <scope>NUCLEOTIDE SEQUENCE</scope>
    <source>
        <strain evidence="3">UP504</strain>
    </source>
</reference>
<dbReference type="Gene3D" id="1.50.10.10">
    <property type="match status" value="1"/>
</dbReference>
<dbReference type="Pfam" id="PF07470">
    <property type="entry name" value="Glyco_hydro_88"/>
    <property type="match status" value="1"/>
</dbReference>
<keyword evidence="4" id="KW-1185">Reference proteome</keyword>
<evidence type="ECO:0000313" key="4">
    <source>
        <dbReference type="Proteomes" id="UP000886523"/>
    </source>
</evidence>
<dbReference type="InterPro" id="IPR012341">
    <property type="entry name" value="6hp_glycosidase-like_sf"/>
</dbReference>
<dbReference type="InterPro" id="IPR010905">
    <property type="entry name" value="Glyco_hydro_88"/>
</dbReference>
<evidence type="ECO:0000256" key="2">
    <source>
        <dbReference type="SAM" id="Phobius"/>
    </source>
</evidence>
<dbReference type="InterPro" id="IPR008928">
    <property type="entry name" value="6-hairpin_glycosidase_sf"/>
</dbReference>
<dbReference type="AlphaFoldDB" id="A0A9P6AU85"/>
<dbReference type="OrthoDB" id="4138492at2759"/>
<evidence type="ECO:0008006" key="5">
    <source>
        <dbReference type="Google" id="ProtNLM"/>
    </source>
</evidence>
<dbReference type="SUPFAM" id="SSF48208">
    <property type="entry name" value="Six-hairpin glycosidases"/>
    <property type="match status" value="1"/>
</dbReference>
<proteinExistence type="predicted"/>
<dbReference type="PANTHER" id="PTHR41814">
    <property type="entry name" value="EXPRESSED PROTEIN"/>
    <property type="match status" value="1"/>
</dbReference>
<evidence type="ECO:0000313" key="3">
    <source>
        <dbReference type="EMBL" id="KAF9512053.1"/>
    </source>
</evidence>
<dbReference type="PANTHER" id="PTHR41814:SF1">
    <property type="entry name" value="CELLULASE"/>
    <property type="match status" value="1"/>
</dbReference>
<accession>A0A9P6AU85</accession>